<feature type="domain" description="Adaptor protein ClpS core" evidence="2">
    <location>
        <begin position="19"/>
        <end position="97"/>
    </location>
</feature>
<dbReference type="InterPro" id="IPR022935">
    <property type="entry name" value="ClpS"/>
</dbReference>
<keyword evidence="4" id="KW-1185">Reference proteome</keyword>
<dbReference type="Gene3D" id="3.30.1390.10">
    <property type="match status" value="1"/>
</dbReference>
<dbReference type="EMBL" id="FNAQ01000002">
    <property type="protein sequence ID" value="SDD93816.1"/>
    <property type="molecule type" value="Genomic_DNA"/>
</dbReference>
<reference evidence="4" key="1">
    <citation type="submission" date="2016-10" db="EMBL/GenBank/DDBJ databases">
        <authorList>
            <person name="Varghese N."/>
            <person name="Submissions S."/>
        </authorList>
    </citation>
    <scope>NUCLEOTIDE SEQUENCE [LARGE SCALE GENOMIC DNA]</scope>
    <source>
        <strain evidence="4">DSM 8987</strain>
    </source>
</reference>
<organism evidence="3 4">
    <name type="scientific">Desulfuromonas thiophila</name>
    <dbReference type="NCBI Taxonomy" id="57664"/>
    <lineage>
        <taxon>Bacteria</taxon>
        <taxon>Pseudomonadati</taxon>
        <taxon>Thermodesulfobacteriota</taxon>
        <taxon>Desulfuromonadia</taxon>
        <taxon>Desulfuromonadales</taxon>
        <taxon>Desulfuromonadaceae</taxon>
        <taxon>Desulfuromonas</taxon>
    </lineage>
</organism>
<dbReference type="InterPro" id="IPR014719">
    <property type="entry name" value="Ribosomal_bL12_C/ClpS-like"/>
</dbReference>
<dbReference type="AlphaFoldDB" id="A0A1G6YW58"/>
<dbReference type="PANTHER" id="PTHR33473">
    <property type="entry name" value="ATP-DEPENDENT CLP PROTEASE ADAPTER PROTEIN CLPS1, CHLOROPLASTIC"/>
    <property type="match status" value="1"/>
</dbReference>
<keyword evidence="3" id="KW-0378">Hydrolase</keyword>
<dbReference type="GO" id="GO:0030163">
    <property type="term" value="P:protein catabolic process"/>
    <property type="evidence" value="ECO:0007669"/>
    <property type="project" value="InterPro"/>
</dbReference>
<dbReference type="SUPFAM" id="SSF54736">
    <property type="entry name" value="ClpS-like"/>
    <property type="match status" value="1"/>
</dbReference>
<comment type="function">
    <text evidence="1">Involved in the modulation of the specificity of the ClpAP-mediated ATP-dependent protein degradation.</text>
</comment>
<dbReference type="InterPro" id="IPR003769">
    <property type="entry name" value="ClpS_core"/>
</dbReference>
<comment type="subunit">
    <text evidence="1">Binds to the N-terminal domain of the chaperone ClpA.</text>
</comment>
<dbReference type="OrthoDB" id="9796121at2"/>
<keyword evidence="3" id="KW-0645">Protease</keyword>
<dbReference type="GO" id="GO:0006508">
    <property type="term" value="P:proteolysis"/>
    <property type="evidence" value="ECO:0007669"/>
    <property type="project" value="UniProtKB-UniRule"/>
</dbReference>
<sequence>MPQAPGTLTKQQSHTQTLQPERYLVIMHNDDYTTMEFVIELLQQVFHKNAAEATELMLRIHQQGEALCGCYPFELAETKAATVHQKARQAGFPLRCSLRRA</sequence>
<dbReference type="FunFam" id="3.30.1390.10:FF:000002">
    <property type="entry name" value="ATP-dependent Clp protease adapter protein ClpS"/>
    <property type="match status" value="1"/>
</dbReference>
<gene>
    <name evidence="1" type="primary">clpS</name>
    <name evidence="3" type="ORF">SAMN05661003_102170</name>
</gene>
<protein>
    <recommendedName>
        <fullName evidence="1">ATP-dependent Clp protease adapter protein ClpS</fullName>
    </recommendedName>
</protein>
<dbReference type="Proteomes" id="UP000243205">
    <property type="component" value="Unassembled WGS sequence"/>
</dbReference>
<evidence type="ECO:0000259" key="2">
    <source>
        <dbReference type="Pfam" id="PF02617"/>
    </source>
</evidence>
<dbReference type="STRING" id="57664.SAMN05661003_102170"/>
<proteinExistence type="inferred from homology"/>
<dbReference type="PANTHER" id="PTHR33473:SF19">
    <property type="entry name" value="ATP-DEPENDENT CLP PROTEASE ADAPTER PROTEIN CLPS"/>
    <property type="match status" value="1"/>
</dbReference>
<accession>A0A1G6YW58</accession>
<dbReference type="Pfam" id="PF02617">
    <property type="entry name" value="ClpS"/>
    <property type="match status" value="1"/>
</dbReference>
<evidence type="ECO:0000256" key="1">
    <source>
        <dbReference type="HAMAP-Rule" id="MF_00302"/>
    </source>
</evidence>
<comment type="similarity">
    <text evidence="1">Belongs to the ClpS family.</text>
</comment>
<dbReference type="RefSeq" id="WP_092076178.1">
    <property type="nucleotide sequence ID" value="NZ_FNAQ01000002.1"/>
</dbReference>
<name>A0A1G6YW58_9BACT</name>
<dbReference type="GO" id="GO:0008233">
    <property type="term" value="F:peptidase activity"/>
    <property type="evidence" value="ECO:0007669"/>
    <property type="project" value="UniProtKB-KW"/>
</dbReference>
<dbReference type="HAMAP" id="MF_00302">
    <property type="entry name" value="ClpS"/>
    <property type="match status" value="1"/>
</dbReference>
<evidence type="ECO:0000313" key="4">
    <source>
        <dbReference type="Proteomes" id="UP000243205"/>
    </source>
</evidence>
<evidence type="ECO:0000313" key="3">
    <source>
        <dbReference type="EMBL" id="SDD93816.1"/>
    </source>
</evidence>